<proteinExistence type="predicted"/>
<evidence type="ECO:0000256" key="10">
    <source>
        <dbReference type="PIRNR" id="PIRNR036508"/>
    </source>
</evidence>
<evidence type="ECO:0000256" key="2">
    <source>
        <dbReference type="ARBA" id="ARBA00022618"/>
    </source>
</evidence>
<evidence type="ECO:0000256" key="11">
    <source>
        <dbReference type="SAM" id="Coils"/>
    </source>
</evidence>
<evidence type="ECO:0000256" key="6">
    <source>
        <dbReference type="ARBA" id="ARBA00023242"/>
    </source>
</evidence>
<evidence type="ECO:0000313" key="15">
    <source>
        <dbReference type="Proteomes" id="UP000001811"/>
    </source>
</evidence>
<feature type="region of interest" description="Disordered" evidence="12">
    <location>
        <begin position="1326"/>
        <end position="1385"/>
    </location>
</feature>
<dbReference type="GO" id="GO:0007076">
    <property type="term" value="P:mitotic chromosome condensation"/>
    <property type="evidence" value="ECO:0007669"/>
    <property type="project" value="UniProtKB-UniRule"/>
</dbReference>
<dbReference type="PIRSF" id="PIRSF036508">
    <property type="entry name" value="Condns_HCP-6"/>
    <property type="match status" value="1"/>
</dbReference>
<reference evidence="14" key="3">
    <citation type="submission" date="2025-09" db="UniProtKB">
        <authorList>
            <consortium name="Ensembl"/>
        </authorList>
    </citation>
    <scope>IDENTIFICATION</scope>
    <source>
        <strain evidence="14">Thorbecke</strain>
    </source>
</reference>
<feature type="region of interest" description="Disordered" evidence="12">
    <location>
        <begin position="505"/>
        <end position="534"/>
    </location>
</feature>
<dbReference type="Pfam" id="PF12717">
    <property type="entry name" value="Cnd1"/>
    <property type="match status" value="1"/>
</dbReference>
<dbReference type="Gene3D" id="1.25.10.10">
    <property type="entry name" value="Leucine-rich Repeat Variant"/>
    <property type="match status" value="3"/>
</dbReference>
<sequence>MEALRGLESGLQPWCPVDLSLEWVDTVWELDFTETEPLDPNIEAEIIETGLNAFTKLYESLFPFATEEHGSTESIWTFLIENNISHSALVALFYHFVQIVHKRSISVQYREYGLHAAGLYFLLLEIPGSIANQVFHPVMFDKCIQILKKSWPQEFNLSRKRKKEQPKSSQTNPRGNRKRGKPLRKEDIEMDETIEEEDEEENICFSARDLSQIRNAIFHLLKNFLRLLPKFSLKEKPQCIQNCIEVFVALTNFEPVPHEFCVTQTRSLHQVKYIPELAYHGLYLLCSPIHGGDKVISCIFHQLLNVILMLEEGEGSHRAPLAVTSQVISRRNQAVQFISSLVDELKESVFPVLRILLQHICAKVIDKSEYRTSAAQALVQLLSKLPCGEYAAFITWLYKYSRSSKIPHRVFTLDVVLALLELPEREADNTVPLEHQKFIKHKFLVQEIMFDRCLDKAPTVRSKALSSFAHCLELSVASASESLLELLINSPPVLGIESHPGTLARNSSAFSSQRQTLNPSVPSEETNMDGSGKSVGARERCVMEMLRKRIRDEKTNVRKSALQVLVSILKHCDILGMEEDLSILQDQCRDPAVSVRKQALQSLTELLMAYPRCVQIQKAWLMGVIPVVMDCESTVQEKALECLDQLLLQNIKHHSKFDGGDDSQVLAWALLALLTTESQELSQQNPRADTLGHILCVIGHIAKHLPKGTRDKVTDVVKCKLNGFQWSLELISSAVDTLQRLCRASSETLVEEQDLLKQVCGDVLSTCEHHLSNIVLKEHGAGTVDEDLLVKYIFTLGDIAQLCPASVEKRVFLLIQSILASSADTDHASQPPSQVRGSVMPSVIRAHAVITLGKLCLQHEDLAKKSIPALVRELEVCEDVAVRNNVIIVMCDLCIRYTVMVDKYIPNIAMCLKDPDPFIRKQTLILLTNLLQEEFVKWKGSLFFRFVSTLIDSHPDIASFGEFCLAHLLLKRNPVMFFQHFIECIFHFNNYEKHEKYNKFSQSEREKRLFSLKGKANKEKRMKIYKFLLEYFTDEQRFNITSKICLSILACFADGVLPLDMEASELLSDTFEVLSSKEIKLLAMRSKPDKDLLMEEDDMALANAVMQEAQKKLISQEVMQDYRDEVKDFFAVDKQLASELEYDMKKYNEQLAQEQELAKLAEATRTTDSADGAQAVQAAPGLETPAPPGQENPAVLPAVRQPSTPWSSTGHAPTLPPTQEMGPLKMLMPKARPMSLSTIAILNSVKKAVESKSRHQSRSLGVVPFALNSESLDKTSNHASSYSLEQVSNGAIDLVTKRAISTPEKTINDVTFGAGVSYIGTPRTPFSAKEKAETQSHGNDILCLSLPDKPPPQPQQWNVQSPARNKDNPPPSRRSQRKTPLKTAN</sequence>
<dbReference type="GO" id="GO:0000779">
    <property type="term" value="C:condensed chromosome, centromeric region"/>
    <property type="evidence" value="ECO:0007669"/>
    <property type="project" value="UniProtKB-UniRule"/>
</dbReference>
<name>A0A5F9CM81_RABIT</name>
<dbReference type="InterPro" id="IPR032682">
    <property type="entry name" value="Cnd1_C"/>
</dbReference>
<evidence type="ECO:0000256" key="3">
    <source>
        <dbReference type="ARBA" id="ARBA00022737"/>
    </source>
</evidence>
<dbReference type="GO" id="GO:0051301">
    <property type="term" value="P:cell division"/>
    <property type="evidence" value="ECO:0007669"/>
    <property type="project" value="UniProtKB-UniRule"/>
</dbReference>
<dbReference type="FunFam" id="1.25.10.10:FF:000319">
    <property type="entry name" value="Condensin-2 complex subunit D3"/>
    <property type="match status" value="1"/>
</dbReference>
<dbReference type="Ensembl" id="ENSOCUT00000059173.1">
    <property type="protein sequence ID" value="ENSOCUP00000034615.1"/>
    <property type="gene ID" value="ENSOCUG00000013669.4"/>
</dbReference>
<organism evidence="14 15">
    <name type="scientific">Oryctolagus cuniculus</name>
    <name type="common">Rabbit</name>
    <dbReference type="NCBI Taxonomy" id="9986"/>
    <lineage>
        <taxon>Eukaryota</taxon>
        <taxon>Metazoa</taxon>
        <taxon>Chordata</taxon>
        <taxon>Craniata</taxon>
        <taxon>Vertebrata</taxon>
        <taxon>Euteleostomi</taxon>
        <taxon>Mammalia</taxon>
        <taxon>Eutheria</taxon>
        <taxon>Euarchontoglires</taxon>
        <taxon>Glires</taxon>
        <taxon>Lagomorpha</taxon>
        <taxon>Leporidae</taxon>
        <taxon>Oryctolagus</taxon>
    </lineage>
</organism>
<feature type="region of interest" description="Disordered" evidence="12">
    <location>
        <begin position="1202"/>
        <end position="1222"/>
    </location>
</feature>
<gene>
    <name evidence="14" type="primary">NCAPD3</name>
</gene>
<dbReference type="PANTHER" id="PTHR14222">
    <property type="entry name" value="CONDENSIN"/>
    <property type="match status" value="1"/>
</dbReference>
<dbReference type="InterPro" id="IPR016024">
    <property type="entry name" value="ARM-type_fold"/>
</dbReference>
<dbReference type="GO" id="GO:0031981">
    <property type="term" value="C:nuclear lumen"/>
    <property type="evidence" value="ECO:0007669"/>
    <property type="project" value="UniProtKB-ARBA"/>
</dbReference>
<comment type="subunit">
    <text evidence="10">Component of the condensin-2 complex.</text>
</comment>
<feature type="domain" description="Condensin complex subunit 1 C-terminal" evidence="13">
    <location>
        <begin position="882"/>
        <end position="1051"/>
    </location>
</feature>
<dbReference type="SUPFAM" id="SSF48371">
    <property type="entry name" value="ARM repeat"/>
    <property type="match status" value="1"/>
</dbReference>
<keyword evidence="11" id="KW-0175">Coiled coil</keyword>
<comment type="subcellular location">
    <subcellularLocation>
        <location evidence="1 10">Nucleus</location>
    </subcellularLocation>
</comment>
<keyword evidence="6 10" id="KW-0539">Nucleus</keyword>
<feature type="compositionally biased region" description="Polar residues" evidence="12">
    <location>
        <begin position="1202"/>
        <end position="1211"/>
    </location>
</feature>
<dbReference type="FunFam" id="1.25.10.10:FF:000613">
    <property type="entry name" value="Condensin-2 complex subunit D3"/>
    <property type="match status" value="1"/>
</dbReference>
<dbReference type="PANTHER" id="PTHR14222:SF1">
    <property type="entry name" value="CONDENSIN-2 COMPLEX SUBUNIT D3"/>
    <property type="match status" value="1"/>
</dbReference>
<dbReference type="Proteomes" id="UP000001811">
    <property type="component" value="Unplaced"/>
</dbReference>
<dbReference type="Bgee" id="ENSOCUG00000013669">
    <property type="expression patterns" value="Expressed in embryo and 15 other cell types or tissues"/>
</dbReference>
<dbReference type="FunFam" id="1.25.10.10:FF:000345">
    <property type="entry name" value="Condensin-2 complex subunit D3"/>
    <property type="match status" value="1"/>
</dbReference>
<keyword evidence="4 10" id="KW-0498">Mitosis</keyword>
<evidence type="ECO:0000256" key="8">
    <source>
        <dbReference type="ARBA" id="ARBA00057333"/>
    </source>
</evidence>
<dbReference type="InterPro" id="IPR026971">
    <property type="entry name" value="CND1/NCAPD3"/>
</dbReference>
<dbReference type="InterPro" id="IPR012371">
    <property type="entry name" value="NCAPD3"/>
</dbReference>
<evidence type="ECO:0000256" key="1">
    <source>
        <dbReference type="ARBA" id="ARBA00004123"/>
    </source>
</evidence>
<accession>A0A5F9CM81</accession>
<evidence type="ECO:0000256" key="5">
    <source>
        <dbReference type="ARBA" id="ARBA00023067"/>
    </source>
</evidence>
<evidence type="ECO:0000259" key="13">
    <source>
        <dbReference type="Pfam" id="PF12717"/>
    </source>
</evidence>
<feature type="compositionally biased region" description="Polar residues" evidence="12">
    <location>
        <begin position="505"/>
        <end position="529"/>
    </location>
</feature>
<evidence type="ECO:0000256" key="12">
    <source>
        <dbReference type="SAM" id="MobiDB-lite"/>
    </source>
</evidence>
<feature type="coiled-coil region" evidence="11">
    <location>
        <begin position="1137"/>
        <end position="1164"/>
    </location>
</feature>
<dbReference type="GeneTree" id="ENSGT00940000153566"/>
<comment type="function">
    <text evidence="8">Regulatory subunit of the condensin-2 complex, a complex which establishes mitotic chromosome architecture and is involved in physical rigidity of the chromatid axis. May promote the resolution of double-strand DNA catenanes (intertwines) between sister chromatids. Condensin-mediated compaction likely increases tension in catenated sister chromatids, providing directionality for type II topoisomerase-mediated strand exchanges toward chromatid decatenation. Specifically required for decatenation of centromeric ultrafine DNA bridges during anaphase. Early in neurogenesis, may play an essential role to ensure accurate mitotic chromosome condensation in neuron stem cells, ultimately affecting neuron pool and cortex size.</text>
</comment>
<dbReference type="InterPro" id="IPR011989">
    <property type="entry name" value="ARM-like"/>
</dbReference>
<evidence type="ECO:0000256" key="7">
    <source>
        <dbReference type="ARBA" id="ARBA00023306"/>
    </source>
</evidence>
<reference evidence="14" key="2">
    <citation type="submission" date="2025-08" db="UniProtKB">
        <authorList>
            <consortium name="Ensembl"/>
        </authorList>
    </citation>
    <scope>IDENTIFICATION</scope>
    <source>
        <strain evidence="14">Thorbecke</strain>
    </source>
</reference>
<protein>
    <recommendedName>
        <fullName evidence="9 10">Condensin-2 complex subunit D3</fullName>
    </recommendedName>
</protein>
<feature type="region of interest" description="Disordered" evidence="12">
    <location>
        <begin position="157"/>
        <end position="195"/>
    </location>
</feature>
<feature type="compositionally biased region" description="Basic residues" evidence="12">
    <location>
        <begin position="1374"/>
        <end position="1385"/>
    </location>
</feature>
<keyword evidence="2 10" id="KW-0132">Cell division</keyword>
<keyword evidence="7 10" id="KW-0131">Cell cycle</keyword>
<keyword evidence="15" id="KW-1185">Reference proteome</keyword>
<keyword evidence="3" id="KW-0677">Repeat</keyword>
<keyword evidence="5 10" id="KW-0226">DNA condensation</keyword>
<dbReference type="GO" id="GO:0000796">
    <property type="term" value="C:condensin complex"/>
    <property type="evidence" value="ECO:0007669"/>
    <property type="project" value="UniProtKB-UniRule"/>
</dbReference>
<dbReference type="GO" id="GO:0010032">
    <property type="term" value="P:meiotic chromosome condensation"/>
    <property type="evidence" value="ECO:0007669"/>
    <property type="project" value="TreeGrafter"/>
</dbReference>
<evidence type="ECO:0000256" key="9">
    <source>
        <dbReference type="ARBA" id="ARBA00072693"/>
    </source>
</evidence>
<evidence type="ECO:0000256" key="4">
    <source>
        <dbReference type="ARBA" id="ARBA00022776"/>
    </source>
</evidence>
<evidence type="ECO:0000313" key="14">
    <source>
        <dbReference type="Ensembl" id="ENSOCUP00000034615.1"/>
    </source>
</evidence>
<reference evidence="14 15" key="1">
    <citation type="journal article" date="2011" name="Nature">
        <title>A high-resolution map of human evolutionary constraint using 29 mammals.</title>
        <authorList>
            <person name="Lindblad-Toh K."/>
            <person name="Garber M."/>
            <person name="Zuk O."/>
            <person name="Lin M.F."/>
            <person name="Parker B.J."/>
            <person name="Washietl S."/>
            <person name="Kheradpour P."/>
            <person name="Ernst J."/>
            <person name="Jordan G."/>
            <person name="Mauceli E."/>
            <person name="Ward L.D."/>
            <person name="Lowe C.B."/>
            <person name="Holloway A.K."/>
            <person name="Clamp M."/>
            <person name="Gnerre S."/>
            <person name="Alfoldi J."/>
            <person name="Beal K."/>
            <person name="Chang J."/>
            <person name="Clawson H."/>
            <person name="Cuff J."/>
            <person name="Di Palma F."/>
            <person name="Fitzgerald S."/>
            <person name="Flicek P."/>
            <person name="Guttman M."/>
            <person name="Hubisz M.J."/>
            <person name="Jaffe D.B."/>
            <person name="Jungreis I."/>
            <person name="Kent W.J."/>
            <person name="Kostka D."/>
            <person name="Lara M."/>
            <person name="Martins A.L."/>
            <person name="Massingham T."/>
            <person name="Moltke I."/>
            <person name="Raney B.J."/>
            <person name="Rasmussen M.D."/>
            <person name="Robinson J."/>
            <person name="Stark A."/>
            <person name="Vilella A.J."/>
            <person name="Wen J."/>
            <person name="Xie X."/>
            <person name="Zody M.C."/>
            <person name="Baldwin J."/>
            <person name="Bloom T."/>
            <person name="Chin C.W."/>
            <person name="Heiman D."/>
            <person name="Nicol R."/>
            <person name="Nusbaum C."/>
            <person name="Young S."/>
            <person name="Wilkinson J."/>
            <person name="Worley K.C."/>
            <person name="Kovar C.L."/>
            <person name="Muzny D.M."/>
            <person name="Gibbs R.A."/>
            <person name="Cree A."/>
            <person name="Dihn H.H."/>
            <person name="Fowler G."/>
            <person name="Jhangiani S."/>
            <person name="Joshi V."/>
            <person name="Lee S."/>
            <person name="Lewis L.R."/>
            <person name="Nazareth L.V."/>
            <person name="Okwuonu G."/>
            <person name="Santibanez J."/>
            <person name="Warren W.C."/>
            <person name="Mardis E.R."/>
            <person name="Weinstock G.M."/>
            <person name="Wilson R.K."/>
            <person name="Delehaunty K."/>
            <person name="Dooling D."/>
            <person name="Fronik C."/>
            <person name="Fulton L."/>
            <person name="Fulton B."/>
            <person name="Graves T."/>
            <person name="Minx P."/>
            <person name="Sodergren E."/>
            <person name="Birney E."/>
            <person name="Margulies E.H."/>
            <person name="Herrero J."/>
            <person name="Green E.D."/>
            <person name="Haussler D."/>
            <person name="Siepel A."/>
            <person name="Goldman N."/>
            <person name="Pollard K.S."/>
            <person name="Pedersen J.S."/>
            <person name="Lander E.S."/>
            <person name="Kellis M."/>
        </authorList>
    </citation>
    <scope>NUCLEOTIDE SEQUENCE [LARGE SCALE GENOMIC DNA]</scope>
    <source>
        <strain evidence="15">Thorbecke</strain>
    </source>
</reference>
<dbReference type="GO" id="GO:0042393">
    <property type="term" value="F:histone binding"/>
    <property type="evidence" value="ECO:0007669"/>
    <property type="project" value="TreeGrafter"/>
</dbReference>